<keyword evidence="2" id="KW-0645">Protease</keyword>
<dbReference type="GO" id="GO:0004252">
    <property type="term" value="F:serine-type endopeptidase activity"/>
    <property type="evidence" value="ECO:0007669"/>
    <property type="project" value="InterPro"/>
</dbReference>
<evidence type="ECO:0000256" key="2">
    <source>
        <dbReference type="ARBA" id="ARBA00022670"/>
    </source>
</evidence>
<sequence>MDNNNKNNYDDFFKNEGNSNASASGNKAETNNGTKSDYNAINEQRGQSQQEVYGQSPYSNPNEPNRNQSASVQDAEYTPVNSESTSYGSSTVQSQDDTMYYYTYGNGRPPAQDQTNAISQNQTNSTSTYQQATYGNQTTTPVYNEQAQVGTNYRPFTTSQVGGNDPFGSKKEKNPNGFGKIFLSFMAGVIAVGLLMYTADVQNWFSQEVTVSKQTTSMNNGSSDSSKTTTSEKGSTASTSTPLADRPNNIASLFASASPAVVKIETYSSYSSGGGGSSSLLDDPFFRQFFGDNIPKSNGGGSGSSSDLQQTGMGTGFFFDETGYLLTNQHVVGDADEIRVVVEGYEKPFVAELLGSSYELDLAVLKIKGDEKFPTLPLGSSEDIKIGDWVIAIGNPYGFDHTLTVGVLSAKERPIDISDTEGTRNYENLLQTDASINPGNSGGPLLNTDGEVIGINTAVSSTAQGIGFAIPTSTINEVLESLKNNTAIPKPASPFIGADLQNLTEDIAKELGLSTTEGAIVRSVYYNSPAYVGDLKQFDVITGVDNETIKTMTELITYIQSKEVGETIELQIIRNNKEMSLSITIGDKNEFGLK</sequence>
<dbReference type="SMART" id="SM00228">
    <property type="entry name" value="PDZ"/>
    <property type="match status" value="1"/>
</dbReference>
<evidence type="ECO:0000256" key="4">
    <source>
        <dbReference type="ARBA" id="ARBA00022825"/>
    </source>
</evidence>
<keyword evidence="6" id="KW-0812">Transmembrane</keyword>
<evidence type="ECO:0000256" key="5">
    <source>
        <dbReference type="SAM" id="MobiDB-lite"/>
    </source>
</evidence>
<dbReference type="Proteomes" id="UP001056756">
    <property type="component" value="Chromosome"/>
</dbReference>
<dbReference type="Pfam" id="PF13180">
    <property type="entry name" value="PDZ_2"/>
    <property type="match status" value="1"/>
</dbReference>
<dbReference type="SUPFAM" id="SSF50156">
    <property type="entry name" value="PDZ domain-like"/>
    <property type="match status" value="1"/>
</dbReference>
<feature type="region of interest" description="Disordered" evidence="5">
    <location>
        <begin position="1"/>
        <end position="126"/>
    </location>
</feature>
<feature type="region of interest" description="Disordered" evidence="5">
    <location>
        <begin position="213"/>
        <end position="244"/>
    </location>
</feature>
<accession>A0A9J6ZF01</accession>
<feature type="compositionally biased region" description="Low complexity" evidence="5">
    <location>
        <begin position="15"/>
        <end position="29"/>
    </location>
</feature>
<dbReference type="InterPro" id="IPR043504">
    <property type="entry name" value="Peptidase_S1_PA_chymotrypsin"/>
</dbReference>
<feature type="transmembrane region" description="Helical" evidence="6">
    <location>
        <begin position="181"/>
        <end position="199"/>
    </location>
</feature>
<feature type="domain" description="PDZ" evidence="7">
    <location>
        <begin position="500"/>
        <end position="576"/>
    </location>
</feature>
<comment type="similarity">
    <text evidence="1">Belongs to the peptidase S1C family.</text>
</comment>
<dbReference type="EMBL" id="CP097899">
    <property type="protein sequence ID" value="URN94726.1"/>
    <property type="molecule type" value="Genomic_DNA"/>
</dbReference>
<keyword evidence="4" id="KW-0720">Serine protease</keyword>
<name>A0A9J6ZF01_9BACL</name>
<dbReference type="GO" id="GO:0006508">
    <property type="term" value="P:proteolysis"/>
    <property type="evidence" value="ECO:0007669"/>
    <property type="project" value="UniProtKB-KW"/>
</dbReference>
<evidence type="ECO:0000259" key="7">
    <source>
        <dbReference type="PROSITE" id="PS50106"/>
    </source>
</evidence>
<evidence type="ECO:0000256" key="6">
    <source>
        <dbReference type="SAM" id="Phobius"/>
    </source>
</evidence>
<dbReference type="Gene3D" id="2.30.42.10">
    <property type="match status" value="1"/>
</dbReference>
<organism evidence="8 9">
    <name type="scientific">Candidatus Pristimantibacillus lignocellulolyticus</name>
    <dbReference type="NCBI Taxonomy" id="2994561"/>
    <lineage>
        <taxon>Bacteria</taxon>
        <taxon>Bacillati</taxon>
        <taxon>Bacillota</taxon>
        <taxon>Bacilli</taxon>
        <taxon>Bacillales</taxon>
        <taxon>Paenibacillaceae</taxon>
        <taxon>Candidatus Pristimantibacillus</taxon>
    </lineage>
</organism>
<dbReference type="PANTHER" id="PTHR43343">
    <property type="entry name" value="PEPTIDASE S12"/>
    <property type="match status" value="1"/>
</dbReference>
<dbReference type="Pfam" id="PF13365">
    <property type="entry name" value="Trypsin_2"/>
    <property type="match status" value="1"/>
</dbReference>
<dbReference type="Gene3D" id="2.40.10.10">
    <property type="entry name" value="Trypsin-like serine proteases"/>
    <property type="match status" value="2"/>
</dbReference>
<gene>
    <name evidence="8" type="ORF">NAG76_00245</name>
</gene>
<feature type="compositionally biased region" description="Polar residues" evidence="5">
    <location>
        <begin position="79"/>
        <end position="97"/>
    </location>
</feature>
<dbReference type="InterPro" id="IPR036034">
    <property type="entry name" value="PDZ_sf"/>
</dbReference>
<dbReference type="KEGG" id="plig:NAG76_00245"/>
<dbReference type="AlphaFoldDB" id="A0A9J6ZF01"/>
<dbReference type="SUPFAM" id="SSF50494">
    <property type="entry name" value="Trypsin-like serine proteases"/>
    <property type="match status" value="1"/>
</dbReference>
<feature type="compositionally biased region" description="Low complexity" evidence="5">
    <location>
        <begin position="114"/>
        <end position="126"/>
    </location>
</feature>
<dbReference type="InterPro" id="IPR001940">
    <property type="entry name" value="Peptidase_S1C"/>
</dbReference>
<proteinExistence type="inferred from homology"/>
<dbReference type="InterPro" id="IPR001478">
    <property type="entry name" value="PDZ"/>
</dbReference>
<dbReference type="InterPro" id="IPR009003">
    <property type="entry name" value="Peptidase_S1_PA"/>
</dbReference>
<feature type="compositionally biased region" description="Low complexity" evidence="5">
    <location>
        <begin position="222"/>
        <end position="241"/>
    </location>
</feature>
<dbReference type="PROSITE" id="PS50106">
    <property type="entry name" value="PDZ"/>
    <property type="match status" value="1"/>
</dbReference>
<keyword evidence="6" id="KW-1133">Transmembrane helix</keyword>
<evidence type="ECO:0000256" key="1">
    <source>
        <dbReference type="ARBA" id="ARBA00010541"/>
    </source>
</evidence>
<reference evidence="8" key="1">
    <citation type="submission" date="2022-05" db="EMBL/GenBank/DDBJ databases">
        <title>Novel bacterial taxa in a minimal lignocellulolytic consortium and its capacity to transform plastics disclosed by genome-resolved metagenomics.</title>
        <authorList>
            <person name="Rodriguez C.A.D."/>
            <person name="Diaz-Garcia L."/>
            <person name="Herrera K."/>
            <person name="Tarazona N.A."/>
            <person name="Sproer C."/>
            <person name="Overmann J."/>
            <person name="Jimenez D.J."/>
        </authorList>
    </citation>
    <scope>NUCLEOTIDE SEQUENCE</scope>
    <source>
        <strain evidence="8">MAG5</strain>
    </source>
</reference>
<keyword evidence="3" id="KW-0378">Hydrolase</keyword>
<keyword evidence="6" id="KW-0472">Membrane</keyword>
<evidence type="ECO:0000256" key="3">
    <source>
        <dbReference type="ARBA" id="ARBA00022801"/>
    </source>
</evidence>
<dbReference type="PANTHER" id="PTHR43343:SF3">
    <property type="entry name" value="PROTEASE DO-LIKE 8, CHLOROPLASTIC"/>
    <property type="match status" value="1"/>
</dbReference>
<dbReference type="PRINTS" id="PR00834">
    <property type="entry name" value="PROTEASES2C"/>
</dbReference>
<protein>
    <submittedName>
        <fullName evidence="8">Trypsin-like peptidase domain-containing protein</fullName>
    </submittedName>
</protein>
<feature type="compositionally biased region" description="Polar residues" evidence="5">
    <location>
        <begin position="30"/>
        <end position="72"/>
    </location>
</feature>
<evidence type="ECO:0000313" key="9">
    <source>
        <dbReference type="Proteomes" id="UP001056756"/>
    </source>
</evidence>
<dbReference type="InterPro" id="IPR051201">
    <property type="entry name" value="Chloro_Bact_Ser_Proteases"/>
</dbReference>
<evidence type="ECO:0000313" key="8">
    <source>
        <dbReference type="EMBL" id="URN94726.1"/>
    </source>
</evidence>